<dbReference type="AlphaFoldDB" id="A0A6S8IFU9"/>
<dbReference type="SUPFAM" id="SSF52540">
    <property type="entry name" value="P-loop containing nucleoside triphosphate hydrolases"/>
    <property type="match status" value="2"/>
</dbReference>
<dbReference type="PROSITE" id="PS51194">
    <property type="entry name" value="HELICASE_CTER"/>
    <property type="match status" value="1"/>
</dbReference>
<dbReference type="InterPro" id="IPR001650">
    <property type="entry name" value="Helicase_C-like"/>
</dbReference>
<dbReference type="SMART" id="SM00487">
    <property type="entry name" value="DEXDc"/>
    <property type="match status" value="1"/>
</dbReference>
<evidence type="ECO:0000259" key="10">
    <source>
        <dbReference type="PROSITE" id="PS51194"/>
    </source>
</evidence>
<name>A0A6S8IFU9_DUNTE</name>
<keyword evidence="5" id="KW-0347">Helicase</keyword>
<evidence type="ECO:0000256" key="3">
    <source>
        <dbReference type="ARBA" id="ARBA00022741"/>
    </source>
</evidence>
<evidence type="ECO:0008006" key="14">
    <source>
        <dbReference type="Google" id="ProtNLM"/>
    </source>
</evidence>
<keyword evidence="7" id="KW-0175">Coiled coil</keyword>
<dbReference type="InterPro" id="IPR038718">
    <property type="entry name" value="SNF2-like_sf"/>
</dbReference>
<dbReference type="Gene3D" id="3.40.50.300">
    <property type="entry name" value="P-loop containing nucleotide triphosphate hydrolases"/>
    <property type="match status" value="1"/>
</dbReference>
<gene>
    <name evidence="11" type="ORF">DTER00134_LOCUS5888</name>
    <name evidence="12" type="ORF">DTER00134_LOCUS5889</name>
    <name evidence="13" type="ORF">DTER00134_LOCUS5891</name>
</gene>
<dbReference type="EMBL" id="HBIP01010530">
    <property type="protein sequence ID" value="CAE0490818.1"/>
    <property type="molecule type" value="Transcribed_RNA"/>
</dbReference>
<dbReference type="GO" id="GO:0005524">
    <property type="term" value="F:ATP binding"/>
    <property type="evidence" value="ECO:0007669"/>
    <property type="project" value="UniProtKB-KW"/>
</dbReference>
<comment type="similarity">
    <text evidence="2">Belongs to the SNF2/RAD54 helicase family.</text>
</comment>
<dbReference type="InterPro" id="IPR027417">
    <property type="entry name" value="P-loop_NTPase"/>
</dbReference>
<reference evidence="12" key="1">
    <citation type="submission" date="2021-01" db="EMBL/GenBank/DDBJ databases">
        <authorList>
            <person name="Corre E."/>
            <person name="Pelletier E."/>
            <person name="Niang G."/>
            <person name="Scheremetjew M."/>
            <person name="Finn R."/>
            <person name="Kale V."/>
            <person name="Holt S."/>
            <person name="Cochrane G."/>
            <person name="Meng A."/>
            <person name="Brown T."/>
            <person name="Cohen L."/>
        </authorList>
    </citation>
    <scope>NUCLEOTIDE SEQUENCE</scope>
    <source>
        <strain evidence="12">CCMP1320</strain>
    </source>
</reference>
<evidence type="ECO:0000256" key="6">
    <source>
        <dbReference type="ARBA" id="ARBA00022840"/>
    </source>
</evidence>
<evidence type="ECO:0000256" key="8">
    <source>
        <dbReference type="ARBA" id="ARBA00023242"/>
    </source>
</evidence>
<feature type="domain" description="Helicase C-terminal" evidence="10">
    <location>
        <begin position="309"/>
        <end position="462"/>
    </location>
</feature>
<dbReference type="GO" id="GO:0004386">
    <property type="term" value="F:helicase activity"/>
    <property type="evidence" value="ECO:0007669"/>
    <property type="project" value="UniProtKB-KW"/>
</dbReference>
<dbReference type="FunFam" id="3.40.50.10810:FF:000015">
    <property type="entry name" value="lymphoid-specific helicase isoform X1"/>
    <property type="match status" value="1"/>
</dbReference>
<evidence type="ECO:0000313" key="13">
    <source>
        <dbReference type="EMBL" id="CAE0490818.1"/>
    </source>
</evidence>
<organism evidence="12">
    <name type="scientific">Dunaliella tertiolecta</name>
    <name type="common">Green alga</name>
    <dbReference type="NCBI Taxonomy" id="3047"/>
    <lineage>
        <taxon>Eukaryota</taxon>
        <taxon>Viridiplantae</taxon>
        <taxon>Chlorophyta</taxon>
        <taxon>core chlorophytes</taxon>
        <taxon>Chlorophyceae</taxon>
        <taxon>CS clade</taxon>
        <taxon>Chlamydomonadales</taxon>
        <taxon>Dunaliellaceae</taxon>
        <taxon>Dunaliella</taxon>
    </lineage>
</organism>
<evidence type="ECO:0000256" key="5">
    <source>
        <dbReference type="ARBA" id="ARBA00022806"/>
    </source>
</evidence>
<dbReference type="EMBL" id="HBIP01010525">
    <property type="protein sequence ID" value="CAE0490815.1"/>
    <property type="molecule type" value="Transcribed_RNA"/>
</dbReference>
<dbReference type="Pfam" id="PF00176">
    <property type="entry name" value="SNF2-rel_dom"/>
    <property type="match status" value="1"/>
</dbReference>
<dbReference type="EMBL" id="HBIP01010526">
    <property type="protein sequence ID" value="CAE0490816.1"/>
    <property type="molecule type" value="Transcribed_RNA"/>
</dbReference>
<evidence type="ECO:0000256" key="1">
    <source>
        <dbReference type="ARBA" id="ARBA00004123"/>
    </source>
</evidence>
<keyword evidence="8" id="KW-0539">Nucleus</keyword>
<dbReference type="CDD" id="cd18793">
    <property type="entry name" value="SF2_C_SNF"/>
    <property type="match status" value="1"/>
</dbReference>
<dbReference type="InterPro" id="IPR049730">
    <property type="entry name" value="SNF2/RAD54-like_C"/>
</dbReference>
<dbReference type="Pfam" id="PF00271">
    <property type="entry name" value="Helicase_C"/>
    <property type="match status" value="1"/>
</dbReference>
<dbReference type="SMART" id="SM00490">
    <property type="entry name" value="HELICc"/>
    <property type="match status" value="1"/>
</dbReference>
<dbReference type="InterPro" id="IPR014001">
    <property type="entry name" value="Helicase_ATP-bd"/>
</dbReference>
<dbReference type="PROSITE" id="PS51192">
    <property type="entry name" value="HELICASE_ATP_BIND_1"/>
    <property type="match status" value="1"/>
</dbReference>
<evidence type="ECO:0000256" key="7">
    <source>
        <dbReference type="ARBA" id="ARBA00023054"/>
    </source>
</evidence>
<evidence type="ECO:0000259" key="9">
    <source>
        <dbReference type="PROSITE" id="PS51192"/>
    </source>
</evidence>
<keyword evidence="6" id="KW-0067">ATP-binding</keyword>
<accession>A0A6S8IFU9</accession>
<evidence type="ECO:0000256" key="2">
    <source>
        <dbReference type="ARBA" id="ARBA00007025"/>
    </source>
</evidence>
<keyword evidence="3" id="KW-0547">Nucleotide-binding</keyword>
<dbReference type="Gene3D" id="3.40.50.10810">
    <property type="entry name" value="Tandem AAA-ATPase domain"/>
    <property type="match status" value="1"/>
</dbReference>
<protein>
    <recommendedName>
        <fullName evidence="14">SNF2 super family</fullName>
    </recommendedName>
</protein>
<evidence type="ECO:0000313" key="12">
    <source>
        <dbReference type="EMBL" id="CAE0490816.1"/>
    </source>
</evidence>
<evidence type="ECO:0000256" key="4">
    <source>
        <dbReference type="ARBA" id="ARBA00022801"/>
    </source>
</evidence>
<dbReference type="PANTHER" id="PTHR10799">
    <property type="entry name" value="SNF2/RAD54 HELICASE FAMILY"/>
    <property type="match status" value="1"/>
</dbReference>
<comment type="subcellular location">
    <subcellularLocation>
        <location evidence="1">Nucleus</location>
    </subcellularLocation>
</comment>
<dbReference type="GO" id="GO:0005634">
    <property type="term" value="C:nucleus"/>
    <property type="evidence" value="ECO:0007669"/>
    <property type="project" value="UniProtKB-SubCell"/>
</dbReference>
<dbReference type="InterPro" id="IPR000330">
    <property type="entry name" value="SNF2_N"/>
</dbReference>
<proteinExistence type="inferred from homology"/>
<dbReference type="GO" id="GO:0016787">
    <property type="term" value="F:hydrolase activity"/>
    <property type="evidence" value="ECO:0007669"/>
    <property type="project" value="UniProtKB-KW"/>
</dbReference>
<feature type="domain" description="Helicase ATP-binding" evidence="9">
    <location>
        <begin position="1"/>
        <end position="158"/>
    </location>
</feature>
<evidence type="ECO:0000313" key="11">
    <source>
        <dbReference type="EMBL" id="CAE0490815.1"/>
    </source>
</evidence>
<sequence>MGLGKTVQTLGFFSHLKSKGIHGPFMVVGPLSTLSNWIAETQRFLPCLKPLLYHGSKQERANLRAQHLEKHRVGTKVPEDFPLIVTSYEILIADSKFLGKMRFKYVVVDEGHRLKNFDCRLVRELRTIPMENRLLLTGTPLQNNLAELWSLLNFLMPDIFNSMSDFESWFEFSSAVGQQGASQEIVMLEQRNKVISKLHGILRPFVLRRLKADVQISLPQKKEIILYSKMTDTQLQLNKQMMDRTLMAEMEQLAKQNGGSLGNVGKLNNMLMQMRKNCNHPDLITSAFSNDVLFPPPEVLLGQCGKLQLLDRLLKELQARKHKVLIFSQMTKMLDVIESFLDQQGHRACRIDGSVPWQERQENISSFNNDENTWIFLLSTRAGGLGINLTAADTVIIYDSDWNPHQDMQAMDRCHRIGQQRPVLVFRLVTAHSVEGKMLKRAGDKMALERIVIKKGAFQDLCSGGKGKEEAETEENTALSLTELQEMLQGTYKMNDVPQSGEVSCEVLHQLLDRQHLADKTPQPYPNMGVGYEVVQSHNTSGMLQDISGNPEMAV</sequence>
<keyword evidence="4" id="KW-0378">Hydrolase</keyword>